<dbReference type="Proteomes" id="UP000184073">
    <property type="component" value="Unassembled WGS sequence"/>
</dbReference>
<dbReference type="SUPFAM" id="SSF54292">
    <property type="entry name" value="2Fe-2S ferredoxin-like"/>
    <property type="match status" value="1"/>
</dbReference>
<evidence type="ECO:0000259" key="4">
    <source>
        <dbReference type="PROSITE" id="PS51340"/>
    </source>
</evidence>
<keyword evidence="2" id="KW-0411">Iron-sulfur</keyword>
<dbReference type="CDD" id="cd06185">
    <property type="entry name" value="PDR_like"/>
    <property type="match status" value="1"/>
</dbReference>
<dbReference type="CDD" id="cd00207">
    <property type="entry name" value="fer2"/>
    <property type="match status" value="1"/>
</dbReference>
<evidence type="ECO:0000313" key="6">
    <source>
        <dbReference type="EMBL" id="OJJ02220.1"/>
    </source>
</evidence>
<dbReference type="PANTHER" id="PTHR30212:SF2">
    <property type="entry name" value="PROTEIN YIIM"/>
    <property type="match status" value="1"/>
</dbReference>
<dbReference type="PROSITE" id="PS51384">
    <property type="entry name" value="FAD_FR"/>
    <property type="match status" value="1"/>
</dbReference>
<reference evidence="7" key="1">
    <citation type="journal article" date="2017" name="Genome Biol.">
        <title>Comparative genomics reveals high biological diversity and specific adaptations in the industrially and medically important fungal genus Aspergillus.</title>
        <authorList>
            <person name="de Vries R.P."/>
            <person name="Riley R."/>
            <person name="Wiebenga A."/>
            <person name="Aguilar-Osorio G."/>
            <person name="Amillis S."/>
            <person name="Uchima C.A."/>
            <person name="Anderluh G."/>
            <person name="Asadollahi M."/>
            <person name="Askin M."/>
            <person name="Barry K."/>
            <person name="Battaglia E."/>
            <person name="Bayram O."/>
            <person name="Benocci T."/>
            <person name="Braus-Stromeyer S.A."/>
            <person name="Caldana C."/>
            <person name="Canovas D."/>
            <person name="Cerqueira G.C."/>
            <person name="Chen F."/>
            <person name="Chen W."/>
            <person name="Choi C."/>
            <person name="Clum A."/>
            <person name="Dos Santos R.A."/>
            <person name="Damasio A.R."/>
            <person name="Diallinas G."/>
            <person name="Emri T."/>
            <person name="Fekete E."/>
            <person name="Flipphi M."/>
            <person name="Freyberg S."/>
            <person name="Gallo A."/>
            <person name="Gournas C."/>
            <person name="Habgood R."/>
            <person name="Hainaut M."/>
            <person name="Harispe M.L."/>
            <person name="Henrissat B."/>
            <person name="Hilden K.S."/>
            <person name="Hope R."/>
            <person name="Hossain A."/>
            <person name="Karabika E."/>
            <person name="Karaffa L."/>
            <person name="Karanyi Z."/>
            <person name="Krasevec N."/>
            <person name="Kuo A."/>
            <person name="Kusch H."/>
            <person name="LaButti K."/>
            <person name="Lagendijk E.L."/>
            <person name="Lapidus A."/>
            <person name="Levasseur A."/>
            <person name="Lindquist E."/>
            <person name="Lipzen A."/>
            <person name="Logrieco A.F."/>
            <person name="MacCabe A."/>
            <person name="Maekelae M.R."/>
            <person name="Malavazi I."/>
            <person name="Melin P."/>
            <person name="Meyer V."/>
            <person name="Mielnichuk N."/>
            <person name="Miskei M."/>
            <person name="Molnar A.P."/>
            <person name="Mule G."/>
            <person name="Ngan C.Y."/>
            <person name="Orejas M."/>
            <person name="Orosz E."/>
            <person name="Ouedraogo J.P."/>
            <person name="Overkamp K.M."/>
            <person name="Park H.-S."/>
            <person name="Perrone G."/>
            <person name="Piumi F."/>
            <person name="Punt P.J."/>
            <person name="Ram A.F."/>
            <person name="Ramon A."/>
            <person name="Rauscher S."/>
            <person name="Record E."/>
            <person name="Riano-Pachon D.M."/>
            <person name="Robert V."/>
            <person name="Roehrig J."/>
            <person name="Ruller R."/>
            <person name="Salamov A."/>
            <person name="Salih N.S."/>
            <person name="Samson R.A."/>
            <person name="Sandor E."/>
            <person name="Sanguinetti M."/>
            <person name="Schuetze T."/>
            <person name="Sepcic K."/>
            <person name="Shelest E."/>
            <person name="Sherlock G."/>
            <person name="Sophianopoulou V."/>
            <person name="Squina F.M."/>
            <person name="Sun H."/>
            <person name="Susca A."/>
            <person name="Todd R.B."/>
            <person name="Tsang A."/>
            <person name="Unkles S.E."/>
            <person name="van de Wiele N."/>
            <person name="van Rossen-Uffink D."/>
            <person name="Oliveira J.V."/>
            <person name="Vesth T.C."/>
            <person name="Visser J."/>
            <person name="Yu J.-H."/>
            <person name="Zhou M."/>
            <person name="Andersen M.R."/>
            <person name="Archer D.B."/>
            <person name="Baker S.E."/>
            <person name="Benoit I."/>
            <person name="Brakhage A.A."/>
            <person name="Braus G.H."/>
            <person name="Fischer R."/>
            <person name="Frisvad J.C."/>
            <person name="Goldman G.H."/>
            <person name="Houbraken J."/>
            <person name="Oakley B."/>
            <person name="Pocsi I."/>
            <person name="Scazzocchio C."/>
            <person name="Seiboth B."/>
            <person name="vanKuyk P.A."/>
            <person name="Wortman J."/>
            <person name="Dyer P.S."/>
            <person name="Grigoriev I.V."/>
        </authorList>
    </citation>
    <scope>NUCLEOTIDE SEQUENCE [LARGE SCALE GENOMIC DNA]</scope>
    <source>
        <strain evidence="7">CBS 583.65</strain>
    </source>
</reference>
<dbReference type="InterPro" id="IPR017938">
    <property type="entry name" value="Riboflavin_synthase-like_b-brl"/>
</dbReference>
<dbReference type="InterPro" id="IPR039261">
    <property type="entry name" value="FNR_nucleotide-bd"/>
</dbReference>
<dbReference type="Gene3D" id="3.40.50.80">
    <property type="entry name" value="Nucleotide-binding domain of ferredoxin-NADP reductase (FNR) module"/>
    <property type="match status" value="1"/>
</dbReference>
<dbReference type="OrthoDB" id="5390at2759"/>
<dbReference type="SUPFAM" id="SSF63380">
    <property type="entry name" value="Riboflavin synthase domain-like"/>
    <property type="match status" value="1"/>
</dbReference>
<dbReference type="InterPro" id="IPR036010">
    <property type="entry name" value="2Fe-2S_ferredoxin-like_sf"/>
</dbReference>
<keyword evidence="1" id="KW-0479">Metal-binding</keyword>
<dbReference type="SUPFAM" id="SSF50800">
    <property type="entry name" value="PK beta-barrel domain-like"/>
    <property type="match status" value="1"/>
</dbReference>
<dbReference type="VEuPathDB" id="FungiDB:ASPVEDRAFT_52956"/>
<dbReference type="SUPFAM" id="SSF52343">
    <property type="entry name" value="Ferredoxin reductase-like, C-terminal NADP-linked domain"/>
    <property type="match status" value="1"/>
</dbReference>
<keyword evidence="1" id="KW-0001">2Fe-2S</keyword>
<organism evidence="6 7">
    <name type="scientific">Aspergillus versicolor CBS 583.65</name>
    <dbReference type="NCBI Taxonomy" id="1036611"/>
    <lineage>
        <taxon>Eukaryota</taxon>
        <taxon>Fungi</taxon>
        <taxon>Dikarya</taxon>
        <taxon>Ascomycota</taxon>
        <taxon>Pezizomycotina</taxon>
        <taxon>Eurotiomycetes</taxon>
        <taxon>Eurotiomycetidae</taxon>
        <taxon>Eurotiales</taxon>
        <taxon>Aspergillaceae</taxon>
        <taxon>Aspergillus</taxon>
        <taxon>Aspergillus subgen. Nidulantes</taxon>
    </lineage>
</organism>
<dbReference type="PROSITE" id="PS00197">
    <property type="entry name" value="2FE2S_FER_1"/>
    <property type="match status" value="1"/>
</dbReference>
<keyword evidence="7" id="KW-1185">Reference proteome</keyword>
<dbReference type="InterPro" id="IPR011037">
    <property type="entry name" value="Pyrv_Knase-like_insert_dom_sf"/>
</dbReference>
<accession>A0A1L9PL23</accession>
<dbReference type="PROSITE" id="PS51085">
    <property type="entry name" value="2FE2S_FER_2"/>
    <property type="match status" value="1"/>
</dbReference>
<feature type="domain" description="FAD-binding FR-type" evidence="5">
    <location>
        <begin position="224"/>
        <end position="331"/>
    </location>
</feature>
<dbReference type="Gene3D" id="3.10.20.30">
    <property type="match status" value="1"/>
</dbReference>
<gene>
    <name evidence="6" type="ORF">ASPVEDRAFT_52956</name>
</gene>
<dbReference type="Gene3D" id="2.40.33.20">
    <property type="entry name" value="PK beta-barrel domain-like"/>
    <property type="match status" value="1"/>
</dbReference>
<dbReference type="GO" id="GO:0030170">
    <property type="term" value="F:pyridoxal phosphate binding"/>
    <property type="evidence" value="ECO:0007669"/>
    <property type="project" value="InterPro"/>
</dbReference>
<dbReference type="InterPro" id="IPR017927">
    <property type="entry name" value="FAD-bd_FR_type"/>
</dbReference>
<dbReference type="GeneID" id="63730235"/>
<evidence type="ECO:0000259" key="5">
    <source>
        <dbReference type="PROSITE" id="PS51384"/>
    </source>
</evidence>
<dbReference type="Gene3D" id="2.40.30.10">
    <property type="entry name" value="Translation factors"/>
    <property type="match status" value="1"/>
</dbReference>
<feature type="domain" description="2Fe-2S ferredoxin-type" evidence="3">
    <location>
        <begin position="463"/>
        <end position="550"/>
    </location>
</feature>
<dbReference type="RefSeq" id="XP_040667982.1">
    <property type="nucleotide sequence ID" value="XM_040814724.1"/>
</dbReference>
<proteinExistence type="predicted"/>
<dbReference type="InterPro" id="IPR001041">
    <property type="entry name" value="2Fe-2S_ferredoxin-type"/>
</dbReference>
<protein>
    <recommendedName>
        <fullName evidence="8">MOSC domain-containing protein</fullName>
    </recommendedName>
</protein>
<dbReference type="GO" id="GO:0030151">
    <property type="term" value="F:molybdenum ion binding"/>
    <property type="evidence" value="ECO:0007669"/>
    <property type="project" value="InterPro"/>
</dbReference>
<evidence type="ECO:0000256" key="1">
    <source>
        <dbReference type="ARBA" id="ARBA00022714"/>
    </source>
</evidence>
<dbReference type="PRINTS" id="PR00409">
    <property type="entry name" value="PHDIOXRDTASE"/>
</dbReference>
<dbReference type="Pfam" id="PF03473">
    <property type="entry name" value="MOSC"/>
    <property type="match status" value="1"/>
</dbReference>
<dbReference type="InterPro" id="IPR005302">
    <property type="entry name" value="MoCF_Sase_C"/>
</dbReference>
<feature type="domain" description="MOSC" evidence="4">
    <location>
        <begin position="52"/>
        <end position="176"/>
    </location>
</feature>
<dbReference type="EMBL" id="KV878129">
    <property type="protein sequence ID" value="OJJ02220.1"/>
    <property type="molecule type" value="Genomic_DNA"/>
</dbReference>
<name>A0A1L9PL23_ASPVE</name>
<dbReference type="GO" id="GO:0016491">
    <property type="term" value="F:oxidoreductase activity"/>
    <property type="evidence" value="ECO:0007669"/>
    <property type="project" value="InterPro"/>
</dbReference>
<dbReference type="PANTHER" id="PTHR30212">
    <property type="entry name" value="PROTEIN YIIM"/>
    <property type="match status" value="1"/>
</dbReference>
<dbReference type="GO" id="GO:0051537">
    <property type="term" value="F:2 iron, 2 sulfur cluster binding"/>
    <property type="evidence" value="ECO:0007669"/>
    <property type="project" value="UniProtKB-KW"/>
</dbReference>
<dbReference type="STRING" id="1036611.A0A1L9PL23"/>
<dbReference type="Pfam" id="PF00111">
    <property type="entry name" value="Fer2"/>
    <property type="match status" value="1"/>
</dbReference>
<dbReference type="InterPro" id="IPR052353">
    <property type="entry name" value="Benzoxazolinone_Detox_Enz"/>
</dbReference>
<evidence type="ECO:0000259" key="3">
    <source>
        <dbReference type="PROSITE" id="PS51085"/>
    </source>
</evidence>
<evidence type="ECO:0000256" key="2">
    <source>
        <dbReference type="ARBA" id="ARBA00023014"/>
    </source>
</evidence>
<dbReference type="InterPro" id="IPR012675">
    <property type="entry name" value="Beta-grasp_dom_sf"/>
</dbReference>
<sequence length="550" mass="60742">MGVPFTRNIPKESLSSLGHAPVPKDGVLLQVRVGKVRNAALGGEITSAIYKQEQDQPIFCSLTGFIGDEHASRRHGGSERAVHHTPEPQLYEVGAYGENVVTTNLNEDNVCIGDVFQLGNDVLLEVSEPRHPCHKLNSRFRWHRALNRTIRTGRSGWNMRVLRTGVVCKGDSVSLVKRPFPQWSVLNVQRVIRGRHVPLHLLSECTQLPLTDLFLDLAKDRLRQTPKTYTLVHAQHITQRVRKLTFELRDPLALTNPEFNRYAFAQITFSGPDSTRLSRSYSVVDGDLYRFSLGVALDRQSRGGSAYLHNELKVGGEIEMSPGTNPGAQENDAKCDQGMPRLVLVGGIGITAFLPSIREWESKGFPYHVHYAVPSPEEAAFLERLPSEKTTLYATSRGERLEIGNIIPNPGPGNSPKTRIFSCGPSSMMQECVRTTTQLGYPEHMVHFEDFGGGEGGNLGDAFEVEVDEPDTNRHEKMTVPSNKTLLDVLNDAGFDIVYSCKSGACGACKVKVCQGEIDYKSTALLAKEKGVALQSCVDRGVGKLKIEID</sequence>
<evidence type="ECO:0008006" key="8">
    <source>
        <dbReference type="Google" id="ProtNLM"/>
    </source>
</evidence>
<dbReference type="InterPro" id="IPR006058">
    <property type="entry name" value="2Fe2S_fd_BS"/>
</dbReference>
<keyword evidence="1" id="KW-0408">Iron</keyword>
<dbReference type="PROSITE" id="PS51340">
    <property type="entry name" value="MOSC"/>
    <property type="match status" value="1"/>
</dbReference>
<dbReference type="AlphaFoldDB" id="A0A1L9PL23"/>
<evidence type="ECO:0000313" key="7">
    <source>
        <dbReference type="Proteomes" id="UP000184073"/>
    </source>
</evidence>